<keyword evidence="3" id="KW-1185">Reference proteome</keyword>
<gene>
    <name evidence="2" type="ORF">D7231_24605</name>
</gene>
<dbReference type="SUPFAM" id="SSF54593">
    <property type="entry name" value="Glyoxalase/Bleomycin resistance protein/Dihydroxybiphenyl dioxygenase"/>
    <property type="match status" value="1"/>
</dbReference>
<accession>A0A3B0AZJ2</accession>
<dbReference type="Proteomes" id="UP000270343">
    <property type="component" value="Unassembled WGS sequence"/>
</dbReference>
<comment type="caution">
    <text evidence="2">The sequence shown here is derived from an EMBL/GenBank/DDBJ whole genome shotgun (WGS) entry which is preliminary data.</text>
</comment>
<dbReference type="Pfam" id="PF18029">
    <property type="entry name" value="Glyoxalase_6"/>
    <property type="match status" value="1"/>
</dbReference>
<name>A0A3B0AZJ2_9ACTN</name>
<dbReference type="Gene3D" id="3.10.180.10">
    <property type="entry name" value="2,3-Dihydroxybiphenyl 1,2-Dioxygenase, domain 1"/>
    <property type="match status" value="1"/>
</dbReference>
<dbReference type="PROSITE" id="PS51819">
    <property type="entry name" value="VOC"/>
    <property type="match status" value="1"/>
</dbReference>
<dbReference type="EMBL" id="RBAM01000010">
    <property type="protein sequence ID" value="RKN65975.1"/>
    <property type="molecule type" value="Genomic_DNA"/>
</dbReference>
<protein>
    <submittedName>
        <fullName evidence="2">VOC family protein</fullName>
    </submittedName>
</protein>
<dbReference type="PANTHER" id="PTHR35908:SF1">
    <property type="entry name" value="CONSERVED PROTEIN"/>
    <property type="match status" value="1"/>
</dbReference>
<dbReference type="RefSeq" id="WP_120757701.1">
    <property type="nucleotide sequence ID" value="NZ_JBIBGF010000009.1"/>
</dbReference>
<dbReference type="InterPro" id="IPR037523">
    <property type="entry name" value="VOC_core"/>
</dbReference>
<evidence type="ECO:0000313" key="3">
    <source>
        <dbReference type="Proteomes" id="UP000270343"/>
    </source>
</evidence>
<proteinExistence type="predicted"/>
<sequence>MTSHTHPHPHTAPLSGKIMCQAMWARDGRKLAEFYATALGTKVTQAFPNEEGNEVAFAFHVNGAMYLFYTSPSFTAPDWPEQELPFHMDLVFDDAQAAEKQLLEMGATKPGHQPGGKHWTVLLDPSDQPFCIHSAH</sequence>
<dbReference type="AlphaFoldDB" id="A0A3B0AZJ2"/>
<dbReference type="OrthoDB" id="1645442at2"/>
<evidence type="ECO:0000313" key="2">
    <source>
        <dbReference type="EMBL" id="RKN65975.1"/>
    </source>
</evidence>
<evidence type="ECO:0000259" key="1">
    <source>
        <dbReference type="PROSITE" id="PS51819"/>
    </source>
</evidence>
<reference evidence="2 3" key="1">
    <citation type="journal article" date="2015" name="Antonie Van Leeuwenhoek">
        <title>Streptomyces klenkii sp. nov., isolated from deep marine sediment.</title>
        <authorList>
            <person name="Veyisoglu A."/>
            <person name="Sahin N."/>
        </authorList>
    </citation>
    <scope>NUCLEOTIDE SEQUENCE [LARGE SCALE GENOMIC DNA]</scope>
    <source>
        <strain evidence="2 3">KCTC 29202</strain>
    </source>
</reference>
<dbReference type="InterPro" id="IPR041581">
    <property type="entry name" value="Glyoxalase_6"/>
</dbReference>
<feature type="domain" description="VOC" evidence="1">
    <location>
        <begin position="17"/>
        <end position="135"/>
    </location>
</feature>
<organism evidence="2 3">
    <name type="scientific">Streptomyces klenkii</name>
    <dbReference type="NCBI Taxonomy" id="1420899"/>
    <lineage>
        <taxon>Bacteria</taxon>
        <taxon>Bacillati</taxon>
        <taxon>Actinomycetota</taxon>
        <taxon>Actinomycetes</taxon>
        <taxon>Kitasatosporales</taxon>
        <taxon>Streptomycetaceae</taxon>
        <taxon>Streptomyces</taxon>
    </lineage>
</organism>
<dbReference type="PANTHER" id="PTHR35908">
    <property type="entry name" value="HYPOTHETICAL FUSION PROTEIN"/>
    <property type="match status" value="1"/>
</dbReference>
<dbReference type="InterPro" id="IPR029068">
    <property type="entry name" value="Glyas_Bleomycin-R_OHBP_Dase"/>
</dbReference>